<dbReference type="Gene3D" id="1.10.10.10">
    <property type="entry name" value="Winged helix-like DNA-binding domain superfamily/Winged helix DNA-binding domain"/>
    <property type="match status" value="1"/>
</dbReference>
<gene>
    <name evidence="5" type="primary">lrp_2</name>
    <name evidence="5" type="ORF">OXPF_19240</name>
</gene>
<dbReference type="Proteomes" id="UP000050326">
    <property type="component" value="Unassembled WGS sequence"/>
</dbReference>
<proteinExistence type="predicted"/>
<dbReference type="SUPFAM" id="SSF54909">
    <property type="entry name" value="Dimeric alpha+beta barrel"/>
    <property type="match status" value="1"/>
</dbReference>
<dbReference type="GO" id="GO:0043200">
    <property type="term" value="P:response to amino acid"/>
    <property type="evidence" value="ECO:0007669"/>
    <property type="project" value="TreeGrafter"/>
</dbReference>
<evidence type="ECO:0000256" key="3">
    <source>
        <dbReference type="ARBA" id="ARBA00023163"/>
    </source>
</evidence>
<dbReference type="PROSITE" id="PS50956">
    <property type="entry name" value="HTH_ASNC_2"/>
    <property type="match status" value="1"/>
</dbReference>
<dbReference type="InterPro" id="IPR019888">
    <property type="entry name" value="Tscrpt_reg_AsnC-like"/>
</dbReference>
<dbReference type="AlphaFoldDB" id="A0A0P9AG97"/>
<name>A0A0P9AG97_9CLOT</name>
<dbReference type="Pfam" id="PF01037">
    <property type="entry name" value="AsnC_trans_reg"/>
    <property type="match status" value="1"/>
</dbReference>
<dbReference type="InterPro" id="IPR019885">
    <property type="entry name" value="Tscrpt_reg_HTH_AsnC-type_CS"/>
</dbReference>
<reference evidence="5 6" key="1">
    <citation type="submission" date="2015-09" db="EMBL/GenBank/DDBJ databases">
        <title>Genome sequence of Oxobacter pfennigii DSM 3222.</title>
        <authorList>
            <person name="Poehlein A."/>
            <person name="Bengelsdorf F.R."/>
            <person name="Schiel-Bengelsdorf B."/>
            <person name="Duerre P."/>
            <person name="Daniel R."/>
        </authorList>
    </citation>
    <scope>NUCLEOTIDE SEQUENCE [LARGE SCALE GENOMIC DNA]</scope>
    <source>
        <strain evidence="5 6">DSM 3222</strain>
    </source>
</reference>
<accession>A0A0P9AG97</accession>
<evidence type="ECO:0000256" key="2">
    <source>
        <dbReference type="ARBA" id="ARBA00023125"/>
    </source>
</evidence>
<protein>
    <submittedName>
        <fullName evidence="5">Leucine-responsive regulatory protein</fullName>
    </submittedName>
</protein>
<dbReference type="InterPro" id="IPR036390">
    <property type="entry name" value="WH_DNA-bd_sf"/>
</dbReference>
<dbReference type="Gene3D" id="3.30.70.920">
    <property type="match status" value="1"/>
</dbReference>
<keyword evidence="3" id="KW-0804">Transcription</keyword>
<sequence>MQNIIREFIRKEEYNMAIVLDDSDKAILRELQKDASISNLNLSKKIGLSPSACLARTKNLVEAGIIKKFATIVDEKKLGMEVLAFVLVNLSPLNRETIHSFLEDVNRLPQIQECYTLTGSHDYLLKIVAKDMESYRDFIIDSLMQNTTISSVETSMVMGIEKRTVYVPVDEV</sequence>
<evidence type="ECO:0000313" key="6">
    <source>
        <dbReference type="Proteomes" id="UP000050326"/>
    </source>
</evidence>
<dbReference type="Pfam" id="PF13412">
    <property type="entry name" value="HTH_24"/>
    <property type="match status" value="1"/>
</dbReference>
<evidence type="ECO:0000313" key="5">
    <source>
        <dbReference type="EMBL" id="KPU44430.1"/>
    </source>
</evidence>
<dbReference type="SUPFAM" id="SSF46785">
    <property type="entry name" value="Winged helix' DNA-binding domain"/>
    <property type="match status" value="1"/>
</dbReference>
<dbReference type="PANTHER" id="PTHR30154:SF34">
    <property type="entry name" value="TRANSCRIPTIONAL REGULATOR AZLB"/>
    <property type="match status" value="1"/>
</dbReference>
<evidence type="ECO:0000256" key="1">
    <source>
        <dbReference type="ARBA" id="ARBA00023015"/>
    </source>
</evidence>
<dbReference type="PANTHER" id="PTHR30154">
    <property type="entry name" value="LEUCINE-RESPONSIVE REGULATORY PROTEIN"/>
    <property type="match status" value="1"/>
</dbReference>
<dbReference type="InterPro" id="IPR011008">
    <property type="entry name" value="Dimeric_a/b-barrel"/>
</dbReference>
<dbReference type="PRINTS" id="PR00033">
    <property type="entry name" value="HTHASNC"/>
</dbReference>
<organism evidence="5 6">
    <name type="scientific">Oxobacter pfennigii</name>
    <dbReference type="NCBI Taxonomy" id="36849"/>
    <lineage>
        <taxon>Bacteria</taxon>
        <taxon>Bacillati</taxon>
        <taxon>Bacillota</taxon>
        <taxon>Clostridia</taxon>
        <taxon>Eubacteriales</taxon>
        <taxon>Clostridiaceae</taxon>
        <taxon>Oxobacter</taxon>
    </lineage>
</organism>
<dbReference type="STRING" id="36849.OXPF_19240"/>
<dbReference type="InterPro" id="IPR036388">
    <property type="entry name" value="WH-like_DNA-bd_sf"/>
</dbReference>
<keyword evidence="1" id="KW-0805">Transcription regulation</keyword>
<dbReference type="InterPro" id="IPR019887">
    <property type="entry name" value="Tscrpt_reg_AsnC/Lrp_C"/>
</dbReference>
<comment type="caution">
    <text evidence="5">The sequence shown here is derived from an EMBL/GenBank/DDBJ whole genome shotgun (WGS) entry which is preliminary data.</text>
</comment>
<dbReference type="EMBL" id="LKET01000030">
    <property type="protein sequence ID" value="KPU44430.1"/>
    <property type="molecule type" value="Genomic_DNA"/>
</dbReference>
<dbReference type="PATRIC" id="fig|36849.3.peg.2026"/>
<feature type="domain" description="HTH asnC-type" evidence="4">
    <location>
        <begin position="20"/>
        <end position="81"/>
    </location>
</feature>
<dbReference type="PROSITE" id="PS00519">
    <property type="entry name" value="HTH_ASNC_1"/>
    <property type="match status" value="1"/>
</dbReference>
<keyword evidence="6" id="KW-1185">Reference proteome</keyword>
<keyword evidence="2" id="KW-0238">DNA-binding</keyword>
<dbReference type="InterPro" id="IPR000485">
    <property type="entry name" value="AsnC-type_HTH_dom"/>
</dbReference>
<evidence type="ECO:0000259" key="4">
    <source>
        <dbReference type="PROSITE" id="PS50956"/>
    </source>
</evidence>
<dbReference type="SMART" id="SM00344">
    <property type="entry name" value="HTH_ASNC"/>
    <property type="match status" value="1"/>
</dbReference>
<dbReference type="GO" id="GO:0005829">
    <property type="term" value="C:cytosol"/>
    <property type="evidence" value="ECO:0007669"/>
    <property type="project" value="TreeGrafter"/>
</dbReference>
<dbReference type="GO" id="GO:0043565">
    <property type="term" value="F:sequence-specific DNA binding"/>
    <property type="evidence" value="ECO:0007669"/>
    <property type="project" value="InterPro"/>
</dbReference>